<accession>A0A226EUA4</accession>
<dbReference type="EMBL" id="LNIX01000002">
    <property type="protein sequence ID" value="OXA60798.1"/>
    <property type="molecule type" value="Genomic_DNA"/>
</dbReference>
<comment type="caution">
    <text evidence="2">The sequence shown here is derived from an EMBL/GenBank/DDBJ whole genome shotgun (WGS) entry which is preliminary data.</text>
</comment>
<keyword evidence="3" id="KW-1185">Reference proteome</keyword>
<evidence type="ECO:0000313" key="3">
    <source>
        <dbReference type="Proteomes" id="UP000198287"/>
    </source>
</evidence>
<evidence type="ECO:0000259" key="1">
    <source>
        <dbReference type="SMART" id="SM00181"/>
    </source>
</evidence>
<dbReference type="Proteomes" id="UP000198287">
    <property type="component" value="Unassembled WGS sequence"/>
</dbReference>
<dbReference type="AlphaFoldDB" id="A0A226EUA4"/>
<reference evidence="2 3" key="1">
    <citation type="submission" date="2015-12" db="EMBL/GenBank/DDBJ databases">
        <title>The genome of Folsomia candida.</title>
        <authorList>
            <person name="Faddeeva A."/>
            <person name="Derks M.F."/>
            <person name="Anvar Y."/>
            <person name="Smit S."/>
            <person name="Van Straalen N."/>
            <person name="Roelofs D."/>
        </authorList>
    </citation>
    <scope>NUCLEOTIDE SEQUENCE [LARGE SCALE GENOMIC DNA]</scope>
    <source>
        <strain evidence="2 3">VU population</strain>
        <tissue evidence="2">Whole body</tissue>
    </source>
</reference>
<feature type="domain" description="EGF-like" evidence="1">
    <location>
        <begin position="417"/>
        <end position="458"/>
    </location>
</feature>
<feature type="domain" description="EGF-like" evidence="1">
    <location>
        <begin position="512"/>
        <end position="560"/>
    </location>
</feature>
<name>A0A226EUA4_FOLCA</name>
<gene>
    <name evidence="2" type="ORF">Fcan01_04373</name>
</gene>
<dbReference type="OrthoDB" id="504708at2759"/>
<evidence type="ECO:0000313" key="2">
    <source>
        <dbReference type="EMBL" id="OXA60798.1"/>
    </source>
</evidence>
<dbReference type="InterPro" id="IPR000742">
    <property type="entry name" value="EGF"/>
</dbReference>
<proteinExistence type="predicted"/>
<organism evidence="2 3">
    <name type="scientific">Folsomia candida</name>
    <name type="common">Springtail</name>
    <dbReference type="NCBI Taxonomy" id="158441"/>
    <lineage>
        <taxon>Eukaryota</taxon>
        <taxon>Metazoa</taxon>
        <taxon>Ecdysozoa</taxon>
        <taxon>Arthropoda</taxon>
        <taxon>Hexapoda</taxon>
        <taxon>Collembola</taxon>
        <taxon>Entomobryomorpha</taxon>
        <taxon>Isotomoidea</taxon>
        <taxon>Isotomidae</taxon>
        <taxon>Proisotominae</taxon>
        <taxon>Folsomia</taxon>
    </lineage>
</organism>
<sequence length="603" mass="67989">MTTILSTLRSVSDNASPPKFMTKCFKIAEILRVGTKRIHRRGRMMATIAHRYRDAAHRRGDVVGMRWDSSLDHCRNAVNRIQPLLMRVATADNPNGREEEETWIGVEFLLLILFLLYNNYQPKFKPCATEESKFMIKPIIFFVIIATANFCISYNGRGQTRSLFGERCNKTQRCKSQSWLVCDTYDGNVCRCTRPDEMVYEPAKEKCVALIGEKCMLDFDQEEYGYATVRSERVECVTQGECDSATRLCKCPSEYYPDPDGTACYRLKMYKSPCENTYECSENFVCNNGTCSCNSDTEVYNEESFGTYVSNRGHVYVPRNRCIKKVGEICADHHYESSSLKYCVRNAKCSGTCICADGYSRTSSNICGIGHGASCTDRQSTCSDVLQCSDGVCKCPNPDFETYDSTVQLCRTNLREHCDENKTYSCVQGAECMYDQDQDDFHCNCEEGSVQVDATTCQKEYGQSCQYGSSEPQSRCDSISNLVCKMGKCQCKNSADIYEPERGQCSTPVGFSCEEHTKGEHTKCVRNAYCTKSFPTDRGDFGGRCKCLDGFEKTQNRTCIKPSTTFPILSPTLQTTFQPDVKVGKDIEVAPTTQENLKDEPTV</sequence>
<dbReference type="SMART" id="SM00181">
    <property type="entry name" value="EGF"/>
    <property type="match status" value="2"/>
</dbReference>
<protein>
    <recommendedName>
        <fullName evidence="1">EGF-like domain-containing protein</fullName>
    </recommendedName>
</protein>
<dbReference type="OMA" id="CENTYEC"/>